<dbReference type="Proteomes" id="UP000004018">
    <property type="component" value="Unassembled WGS sequence"/>
</dbReference>
<comment type="caution">
    <text evidence="1">The sequence shown here is derived from an EMBL/GenBank/DDBJ whole genome shotgun (WGS) entry which is preliminary data.</text>
</comment>
<evidence type="ECO:0000313" key="1">
    <source>
        <dbReference type="EMBL" id="EGL40903.1"/>
    </source>
</evidence>
<dbReference type="EMBL" id="AFIJ01000020">
    <property type="protein sequence ID" value="EGL40903.1"/>
    <property type="molecule type" value="Genomic_DNA"/>
</dbReference>
<organism evidence="1 2">
    <name type="scientific">Megasphaera lornae</name>
    <dbReference type="NCBI Taxonomy" id="1000568"/>
    <lineage>
        <taxon>Bacteria</taxon>
        <taxon>Bacillati</taxon>
        <taxon>Bacillota</taxon>
        <taxon>Negativicutes</taxon>
        <taxon>Veillonellales</taxon>
        <taxon>Veillonellaceae</taxon>
        <taxon>Megasphaera</taxon>
    </lineage>
</organism>
<name>A0ABN0D156_9FIRM</name>
<dbReference type="RefSeq" id="WP_007390934.1">
    <property type="nucleotide sequence ID" value="NZ_AFIJ01000020.1"/>
</dbReference>
<reference evidence="1 2" key="1">
    <citation type="submission" date="2011-04" db="EMBL/GenBank/DDBJ databases">
        <authorList>
            <person name="Harkins D.M."/>
            <person name="Madupu R."/>
            <person name="Durkin A.S."/>
            <person name="Torralba M."/>
            <person name="Methe B."/>
            <person name="Sutton G.G."/>
            <person name="Nelson K.E."/>
        </authorList>
    </citation>
    <scope>NUCLEOTIDE SEQUENCE [LARGE SCALE GENOMIC DNA]</scope>
    <source>
        <strain evidence="1 2">UPII 199-6</strain>
    </source>
</reference>
<evidence type="ECO:0000313" key="2">
    <source>
        <dbReference type="Proteomes" id="UP000004018"/>
    </source>
</evidence>
<sequence>MNKTVNSRHRLLAAILSIEGQLHTAAAYTDLLPTVLPNTLPFLLHRAGTLQAWDSLSLCSYYADLLKSKKRNCNIIYERYLYIQSHLYPERQSPPALYLRQRAAEKQSLIHYILREELRWEAQLYRQYPRLRKKGAPLYQIHTPRPDISFELSIQGELYTYSRLTLQTLLAYITQLRTRQRNFNKMVWQNICRISGYAYLQEEA</sequence>
<dbReference type="Pfam" id="PF13526">
    <property type="entry name" value="DUF4125"/>
    <property type="match status" value="1"/>
</dbReference>
<accession>A0ABN0D156</accession>
<proteinExistence type="predicted"/>
<dbReference type="InterPro" id="IPR025191">
    <property type="entry name" value="DUF4125"/>
</dbReference>
<gene>
    <name evidence="1" type="ORF">HMPREF1039_1070</name>
</gene>
<keyword evidence="2" id="KW-1185">Reference proteome</keyword>
<protein>
    <submittedName>
        <fullName evidence="1">Uncharacterized protein</fullName>
    </submittedName>
</protein>